<feature type="region of interest" description="Disordered" evidence="1">
    <location>
        <begin position="30"/>
        <end position="59"/>
    </location>
</feature>
<protein>
    <submittedName>
        <fullName evidence="2">Uncharacterized protein</fullName>
    </submittedName>
</protein>
<gene>
    <name evidence="2" type="ORF">KIL84_014182</name>
</gene>
<organism evidence="2 3">
    <name type="scientific">Mauremys mutica</name>
    <name type="common">yellowpond turtle</name>
    <dbReference type="NCBI Taxonomy" id="74926"/>
    <lineage>
        <taxon>Eukaryota</taxon>
        <taxon>Metazoa</taxon>
        <taxon>Chordata</taxon>
        <taxon>Craniata</taxon>
        <taxon>Vertebrata</taxon>
        <taxon>Euteleostomi</taxon>
        <taxon>Archelosauria</taxon>
        <taxon>Testudinata</taxon>
        <taxon>Testudines</taxon>
        <taxon>Cryptodira</taxon>
        <taxon>Durocryptodira</taxon>
        <taxon>Testudinoidea</taxon>
        <taxon>Geoemydidae</taxon>
        <taxon>Geoemydinae</taxon>
        <taxon>Mauremys</taxon>
    </lineage>
</organism>
<evidence type="ECO:0000313" key="3">
    <source>
        <dbReference type="Proteomes" id="UP000827986"/>
    </source>
</evidence>
<evidence type="ECO:0000313" key="2">
    <source>
        <dbReference type="EMBL" id="KAH1183566.1"/>
    </source>
</evidence>
<dbReference type="EMBL" id="JAHDVG010000465">
    <property type="protein sequence ID" value="KAH1183566.1"/>
    <property type="molecule type" value="Genomic_DNA"/>
</dbReference>
<evidence type="ECO:0000256" key="1">
    <source>
        <dbReference type="SAM" id="MobiDB-lite"/>
    </source>
</evidence>
<dbReference type="AlphaFoldDB" id="A0A9D3XPA2"/>
<accession>A0A9D3XPA2</accession>
<sequence length="78" mass="8870">MCLVPRSSVMHEGMLWPQFAIKRRSHDVHRVRGVHSKEKTLTTTDRTSPPRPVQSWNSQLPPQLGIRLISIDVNGNST</sequence>
<reference evidence="2" key="1">
    <citation type="submission" date="2021-09" db="EMBL/GenBank/DDBJ databases">
        <title>The genome of Mauremys mutica provides insights into the evolution of semi-aquatic lifestyle.</title>
        <authorList>
            <person name="Gong S."/>
            <person name="Gao Y."/>
        </authorList>
    </citation>
    <scope>NUCLEOTIDE SEQUENCE</scope>
    <source>
        <strain evidence="2">MM-2020</strain>
        <tissue evidence="2">Muscle</tissue>
    </source>
</reference>
<dbReference type="Proteomes" id="UP000827986">
    <property type="component" value="Unassembled WGS sequence"/>
</dbReference>
<proteinExistence type="predicted"/>
<name>A0A9D3XPA2_9SAUR</name>
<keyword evidence="3" id="KW-1185">Reference proteome</keyword>
<comment type="caution">
    <text evidence="2">The sequence shown here is derived from an EMBL/GenBank/DDBJ whole genome shotgun (WGS) entry which is preliminary data.</text>
</comment>